<dbReference type="AlphaFoldDB" id="A0AAE3VPG6"/>
<gene>
    <name evidence="1" type="ORF">J2S73_002193</name>
</gene>
<evidence type="ECO:0000313" key="1">
    <source>
        <dbReference type="EMBL" id="MDQ0315736.1"/>
    </source>
</evidence>
<name>A0AAE3VPG6_9HYPH</name>
<dbReference type="RefSeq" id="WP_306885558.1">
    <property type="nucleotide sequence ID" value="NZ_JAUSUL010000002.1"/>
</dbReference>
<proteinExistence type="predicted"/>
<dbReference type="Proteomes" id="UP001229244">
    <property type="component" value="Unassembled WGS sequence"/>
</dbReference>
<reference evidence="1" key="1">
    <citation type="submission" date="2023-07" db="EMBL/GenBank/DDBJ databases">
        <title>Genomic Encyclopedia of Type Strains, Phase IV (KMG-IV): sequencing the most valuable type-strain genomes for metagenomic binning, comparative biology and taxonomic classification.</title>
        <authorList>
            <person name="Goeker M."/>
        </authorList>
    </citation>
    <scope>NUCLEOTIDE SEQUENCE</scope>
    <source>
        <strain evidence="1">DSM 21202</strain>
    </source>
</reference>
<accession>A0AAE3VPG6</accession>
<comment type="caution">
    <text evidence="1">The sequence shown here is derived from an EMBL/GenBank/DDBJ whole genome shotgun (WGS) entry which is preliminary data.</text>
</comment>
<organism evidence="1 2">
    <name type="scientific">Amorphus orientalis</name>
    <dbReference type="NCBI Taxonomy" id="649198"/>
    <lineage>
        <taxon>Bacteria</taxon>
        <taxon>Pseudomonadati</taxon>
        <taxon>Pseudomonadota</taxon>
        <taxon>Alphaproteobacteria</taxon>
        <taxon>Hyphomicrobiales</taxon>
        <taxon>Amorphaceae</taxon>
        <taxon>Amorphus</taxon>
    </lineage>
</organism>
<sequence>MPFLEVVSEDFVGIAGFMDLLGPDLVGLLRDGPAEERLDPILTAELAQLLGPISVRLRGDRERPFETLELERAEYTETGISLEFRSEDCLAEVVLEMDLVSGSLKTDVAHGFERQDSGTFRSAALMASRNLFVRKLIMGGVVEVHTAEGRLLGRGAPLQLKHVDPERVGETYRAFARSWTNIAAERLLRKPGDPISTAVPLLDTTSLSRFEYPALP</sequence>
<protein>
    <submittedName>
        <fullName evidence="1">Uncharacterized protein</fullName>
    </submittedName>
</protein>
<keyword evidence="2" id="KW-1185">Reference proteome</keyword>
<dbReference type="EMBL" id="JAUSUL010000002">
    <property type="protein sequence ID" value="MDQ0315736.1"/>
    <property type="molecule type" value="Genomic_DNA"/>
</dbReference>
<evidence type="ECO:0000313" key="2">
    <source>
        <dbReference type="Proteomes" id="UP001229244"/>
    </source>
</evidence>